<keyword evidence="1" id="KW-0732">Signal</keyword>
<dbReference type="Proteomes" id="UP001147653">
    <property type="component" value="Unassembled WGS sequence"/>
</dbReference>
<feature type="chain" id="PRO_5040860371" evidence="1">
    <location>
        <begin position="24"/>
        <end position="199"/>
    </location>
</feature>
<accession>A0A9X3NE33</accession>
<evidence type="ECO:0000256" key="1">
    <source>
        <dbReference type="SAM" id="SignalP"/>
    </source>
</evidence>
<reference evidence="2" key="1">
    <citation type="submission" date="2022-10" db="EMBL/GenBank/DDBJ databases">
        <title>The WGS of Solirubrobacter phytolaccae KCTC 29190.</title>
        <authorList>
            <person name="Jiang Z."/>
        </authorList>
    </citation>
    <scope>NUCLEOTIDE SEQUENCE</scope>
    <source>
        <strain evidence="2">KCTC 29190</strain>
    </source>
</reference>
<sequence length="199" mass="21955">MKKLLAVVLAGCAFGPMAGSAIAADLQTCRSESSTSSAPDYKRVGREVRKAIVPEAKKYLGTQYTAQWLQPDDAGWYVGVAPGKRSLAEVRAWLAGRVAKHFKGRDAKLIRSRMHVIRQPYGNAELGETGNAIWELLSQEGPFISWDGGEGCTLSNAYRTEIFLYEDSTEADLEEVRRKVAEFGDRVRVTRLDEPMANG</sequence>
<proteinExistence type="predicted"/>
<feature type="signal peptide" evidence="1">
    <location>
        <begin position="1"/>
        <end position="23"/>
    </location>
</feature>
<dbReference type="RefSeq" id="WP_270029234.1">
    <property type="nucleotide sequence ID" value="NZ_JAPDDP010000086.1"/>
</dbReference>
<organism evidence="2 3">
    <name type="scientific">Solirubrobacter phytolaccae</name>
    <dbReference type="NCBI Taxonomy" id="1404360"/>
    <lineage>
        <taxon>Bacteria</taxon>
        <taxon>Bacillati</taxon>
        <taxon>Actinomycetota</taxon>
        <taxon>Thermoleophilia</taxon>
        <taxon>Solirubrobacterales</taxon>
        <taxon>Solirubrobacteraceae</taxon>
        <taxon>Solirubrobacter</taxon>
    </lineage>
</organism>
<evidence type="ECO:0000313" key="2">
    <source>
        <dbReference type="EMBL" id="MDA0184778.1"/>
    </source>
</evidence>
<dbReference type="AlphaFoldDB" id="A0A9X3NE33"/>
<dbReference type="EMBL" id="JAPDDP010000086">
    <property type="protein sequence ID" value="MDA0184778.1"/>
    <property type="molecule type" value="Genomic_DNA"/>
</dbReference>
<gene>
    <name evidence="2" type="ORF">OJ997_31035</name>
</gene>
<keyword evidence="3" id="KW-1185">Reference proteome</keyword>
<protein>
    <submittedName>
        <fullName evidence="2">Uncharacterized protein</fullName>
    </submittedName>
</protein>
<evidence type="ECO:0000313" key="3">
    <source>
        <dbReference type="Proteomes" id="UP001147653"/>
    </source>
</evidence>
<comment type="caution">
    <text evidence="2">The sequence shown here is derived from an EMBL/GenBank/DDBJ whole genome shotgun (WGS) entry which is preliminary data.</text>
</comment>
<name>A0A9X3NE33_9ACTN</name>